<evidence type="ECO:0000313" key="1">
    <source>
        <dbReference type="EMBL" id="OGE26149.1"/>
    </source>
</evidence>
<dbReference type="Proteomes" id="UP000177042">
    <property type="component" value="Unassembled WGS sequence"/>
</dbReference>
<sequence>MNKEAETKILQGQIAHLTRRMSDILQIVPDGASVAIEGTPIYLDRPWADEHSLGYNHLLSTGREFLLQRSCRVEHAVLLDDYSVETVNGVSEYLSRIGPPIDRVEWESSLIPRAEELMAEISHNGLVRHDGRHIPLTTPSGKYACALLDVVFQETKMVDYNIIIHPIEFSHEQEEMRIILQTAKGGLLPFTLLNVFFKNGTINKVYVTSPEGRTNRVGL</sequence>
<reference evidence="1 2" key="1">
    <citation type="journal article" date="2016" name="Nat. Commun.">
        <title>Thousands of microbial genomes shed light on interconnected biogeochemical processes in an aquifer system.</title>
        <authorList>
            <person name="Anantharaman K."/>
            <person name="Brown C.T."/>
            <person name="Hug L.A."/>
            <person name="Sharon I."/>
            <person name="Castelle C.J."/>
            <person name="Probst A.J."/>
            <person name="Thomas B.C."/>
            <person name="Singh A."/>
            <person name="Wilkins M.J."/>
            <person name="Karaoz U."/>
            <person name="Brodie E.L."/>
            <person name="Williams K.H."/>
            <person name="Hubbard S.S."/>
            <person name="Banfield J.F."/>
        </authorList>
    </citation>
    <scope>NUCLEOTIDE SEQUENCE [LARGE SCALE GENOMIC DNA]</scope>
</reference>
<accession>A0A1F5JC24</accession>
<evidence type="ECO:0000313" key="2">
    <source>
        <dbReference type="Proteomes" id="UP000177042"/>
    </source>
</evidence>
<comment type="caution">
    <text evidence="1">The sequence shown here is derived from an EMBL/GenBank/DDBJ whole genome shotgun (WGS) entry which is preliminary data.</text>
</comment>
<gene>
    <name evidence="1" type="ORF">A3C26_01325</name>
</gene>
<proteinExistence type="predicted"/>
<dbReference type="EMBL" id="MFCX01000015">
    <property type="protein sequence ID" value="OGE26149.1"/>
    <property type="molecule type" value="Genomic_DNA"/>
</dbReference>
<organism evidence="1 2">
    <name type="scientific">Candidatus Daviesbacteria bacterium RIFCSPHIGHO2_02_FULL_39_12</name>
    <dbReference type="NCBI Taxonomy" id="1797770"/>
    <lineage>
        <taxon>Bacteria</taxon>
        <taxon>Candidatus Daviesiibacteriota</taxon>
    </lineage>
</organism>
<dbReference type="AlphaFoldDB" id="A0A1F5JC24"/>
<protein>
    <submittedName>
        <fullName evidence="1">Uncharacterized protein</fullName>
    </submittedName>
</protein>
<name>A0A1F5JC24_9BACT</name>